<evidence type="ECO:0000313" key="4">
    <source>
        <dbReference type="Proteomes" id="UP001501337"/>
    </source>
</evidence>
<dbReference type="InterPro" id="IPR011979">
    <property type="entry name" value="Antitox_Xre"/>
</dbReference>
<keyword evidence="4" id="KW-1185">Reference proteome</keyword>
<dbReference type="Pfam" id="PF20432">
    <property type="entry name" value="Xre-like-HTH"/>
    <property type="match status" value="1"/>
</dbReference>
<dbReference type="InterPro" id="IPR024467">
    <property type="entry name" value="Xre/MbcA/ParS-like_toxin-bd"/>
</dbReference>
<dbReference type="SUPFAM" id="SSF46785">
    <property type="entry name" value="Winged helix' DNA-binding domain"/>
    <property type="match status" value="1"/>
</dbReference>
<organism evidence="3 4">
    <name type="scientific">Allohahella marinimesophila</name>
    <dbReference type="NCBI Taxonomy" id="1054972"/>
    <lineage>
        <taxon>Bacteria</taxon>
        <taxon>Pseudomonadati</taxon>
        <taxon>Pseudomonadota</taxon>
        <taxon>Gammaproteobacteria</taxon>
        <taxon>Oceanospirillales</taxon>
        <taxon>Hahellaceae</taxon>
        <taxon>Allohahella</taxon>
    </lineage>
</organism>
<dbReference type="Pfam" id="PF09722">
    <property type="entry name" value="Xre_MbcA_ParS_C"/>
    <property type="match status" value="1"/>
</dbReference>
<dbReference type="NCBIfam" id="TIGR02293">
    <property type="entry name" value="TAS_TIGR02293"/>
    <property type="match status" value="1"/>
</dbReference>
<accession>A0ABP7NUG2</accession>
<gene>
    <name evidence="3" type="ORF">GCM10022278_09690</name>
</gene>
<feature type="domain" description="Antitoxin Xre-like helix-turn-helix" evidence="2">
    <location>
        <begin position="22"/>
        <end position="79"/>
    </location>
</feature>
<sequence length="138" mass="15067">MMPTADIWTSTGIPQQGEALFAQIAEGFSTKVFDALAEQSGLTKADISEALALAPTTLSRRMKSGVFTRDESDRVYRFAQQLSAATALFEGDTSKAVRWMTRPVRGLGDRRPIDMLSTSAEAQAVIDLIIRLEHGVFS</sequence>
<proteinExistence type="predicted"/>
<comment type="caution">
    <text evidence="3">The sequence shown here is derived from an EMBL/GenBank/DDBJ whole genome shotgun (WGS) entry which is preliminary data.</text>
</comment>
<dbReference type="InterPro" id="IPR046847">
    <property type="entry name" value="Xre-like_HTH"/>
</dbReference>
<name>A0ABP7NUG2_9GAMM</name>
<dbReference type="RefSeq" id="WP_344803891.1">
    <property type="nucleotide sequence ID" value="NZ_BAABBO010000002.1"/>
</dbReference>
<feature type="domain" description="Antitoxin Xre/MbcA/ParS-like toxin-binding" evidence="1">
    <location>
        <begin position="84"/>
        <end position="135"/>
    </location>
</feature>
<evidence type="ECO:0000259" key="1">
    <source>
        <dbReference type="Pfam" id="PF09722"/>
    </source>
</evidence>
<protein>
    <submittedName>
        <fullName evidence="3">DUF2384 domain-containing protein</fullName>
    </submittedName>
</protein>
<reference evidence="4" key="1">
    <citation type="journal article" date="2019" name="Int. J. Syst. Evol. Microbiol.">
        <title>The Global Catalogue of Microorganisms (GCM) 10K type strain sequencing project: providing services to taxonomists for standard genome sequencing and annotation.</title>
        <authorList>
            <consortium name="The Broad Institute Genomics Platform"/>
            <consortium name="The Broad Institute Genome Sequencing Center for Infectious Disease"/>
            <person name="Wu L."/>
            <person name="Ma J."/>
        </authorList>
    </citation>
    <scope>NUCLEOTIDE SEQUENCE [LARGE SCALE GENOMIC DNA]</scope>
    <source>
        <strain evidence="4">JCM 17555</strain>
    </source>
</reference>
<dbReference type="EMBL" id="BAABBO010000002">
    <property type="protein sequence ID" value="GAA3952808.1"/>
    <property type="molecule type" value="Genomic_DNA"/>
</dbReference>
<evidence type="ECO:0000313" key="3">
    <source>
        <dbReference type="EMBL" id="GAA3952808.1"/>
    </source>
</evidence>
<dbReference type="InterPro" id="IPR036390">
    <property type="entry name" value="WH_DNA-bd_sf"/>
</dbReference>
<evidence type="ECO:0000259" key="2">
    <source>
        <dbReference type="Pfam" id="PF20432"/>
    </source>
</evidence>
<dbReference type="Proteomes" id="UP001501337">
    <property type="component" value="Unassembled WGS sequence"/>
</dbReference>